<reference evidence="6" key="1">
    <citation type="journal article" date="2022" name="bioRxiv">
        <title>Sequencing and chromosome-scale assembly of the giantPleurodeles waltlgenome.</title>
        <authorList>
            <person name="Brown T."/>
            <person name="Elewa A."/>
            <person name="Iarovenko S."/>
            <person name="Subramanian E."/>
            <person name="Araus A.J."/>
            <person name="Petzold A."/>
            <person name="Susuki M."/>
            <person name="Suzuki K.-i.T."/>
            <person name="Hayashi T."/>
            <person name="Toyoda A."/>
            <person name="Oliveira C."/>
            <person name="Osipova E."/>
            <person name="Leigh N.D."/>
            <person name="Simon A."/>
            <person name="Yun M.H."/>
        </authorList>
    </citation>
    <scope>NUCLEOTIDE SEQUENCE</scope>
    <source>
        <strain evidence="6">20211129_DDA</strain>
        <tissue evidence="6">Liver</tissue>
    </source>
</reference>
<dbReference type="GO" id="GO:0010468">
    <property type="term" value="P:regulation of gene expression"/>
    <property type="evidence" value="ECO:0007669"/>
    <property type="project" value="UniProtKB-ARBA"/>
</dbReference>
<evidence type="ECO:0000256" key="1">
    <source>
        <dbReference type="ARBA" id="ARBA00004123"/>
    </source>
</evidence>
<dbReference type="EMBL" id="JANPWB010000013">
    <property type="protein sequence ID" value="KAJ1105981.1"/>
    <property type="molecule type" value="Genomic_DNA"/>
</dbReference>
<evidence type="ECO:0000256" key="2">
    <source>
        <dbReference type="ARBA" id="ARBA00022491"/>
    </source>
</evidence>
<name>A0AAV7MQE1_PLEWA</name>
<sequence>MLSDLDILEDWTAIKKVGESVKKHSCCPLKPCRRASSGCESIYQAKAAAVSPQKRKSDAGLKTDKQQFSARCEDGQLHYEGESFCKGQNIVLEIKDEAPSHAIITAVSTGEVWLRRRDGSKTKIYVSQLQKGPAALLLDAAMPWSALTVAPLGPGRRSECCRHAVKTTCEAKKAAGSSYRPTMDAISRWCGPGSKRRTPGTAAAGSTPPGVLGRLDSSCSWDFIAGAGGSGLLRPTVACVPGRALPMRETPEQGPESTHLLRIAFCLSLHIEGSQQQLGTSA</sequence>
<gene>
    <name evidence="6" type="ORF">NDU88_003384</name>
</gene>
<evidence type="ECO:0000256" key="3">
    <source>
        <dbReference type="ARBA" id="ARBA00023015"/>
    </source>
</evidence>
<comment type="caution">
    <text evidence="6">The sequence shown here is derived from an EMBL/GenBank/DDBJ whole genome shotgun (WGS) entry which is preliminary data.</text>
</comment>
<protein>
    <submittedName>
        <fullName evidence="6">Uncharacterized protein</fullName>
    </submittedName>
</protein>
<keyword evidence="4" id="KW-0804">Transcription</keyword>
<evidence type="ECO:0000256" key="4">
    <source>
        <dbReference type="ARBA" id="ARBA00023163"/>
    </source>
</evidence>
<dbReference type="AlphaFoldDB" id="A0AAV7MQE1"/>
<comment type="subcellular location">
    <subcellularLocation>
        <location evidence="1">Nucleus</location>
    </subcellularLocation>
</comment>
<evidence type="ECO:0000256" key="5">
    <source>
        <dbReference type="ARBA" id="ARBA00023242"/>
    </source>
</evidence>
<dbReference type="Proteomes" id="UP001066276">
    <property type="component" value="Chromosome 9"/>
</dbReference>
<dbReference type="GO" id="GO:0005654">
    <property type="term" value="C:nucleoplasm"/>
    <property type="evidence" value="ECO:0007669"/>
    <property type="project" value="UniProtKB-ARBA"/>
</dbReference>
<keyword evidence="7" id="KW-1185">Reference proteome</keyword>
<accession>A0AAV7MQE1</accession>
<keyword evidence="3" id="KW-0805">Transcription regulation</keyword>
<organism evidence="6 7">
    <name type="scientific">Pleurodeles waltl</name>
    <name type="common">Iberian ribbed newt</name>
    <dbReference type="NCBI Taxonomy" id="8319"/>
    <lineage>
        <taxon>Eukaryota</taxon>
        <taxon>Metazoa</taxon>
        <taxon>Chordata</taxon>
        <taxon>Craniata</taxon>
        <taxon>Vertebrata</taxon>
        <taxon>Euteleostomi</taxon>
        <taxon>Amphibia</taxon>
        <taxon>Batrachia</taxon>
        <taxon>Caudata</taxon>
        <taxon>Salamandroidea</taxon>
        <taxon>Salamandridae</taxon>
        <taxon>Pleurodelinae</taxon>
        <taxon>Pleurodeles</taxon>
    </lineage>
</organism>
<dbReference type="PANTHER" id="PTHR21964">
    <property type="entry name" value="BREAST CANCER METASTASIS-SUPPRESSOR 1"/>
    <property type="match status" value="1"/>
</dbReference>
<evidence type="ECO:0000313" key="6">
    <source>
        <dbReference type="EMBL" id="KAJ1105981.1"/>
    </source>
</evidence>
<dbReference type="InterPro" id="IPR013907">
    <property type="entry name" value="Sds3"/>
</dbReference>
<keyword evidence="2" id="KW-0678">Repressor</keyword>
<proteinExistence type="predicted"/>
<evidence type="ECO:0000313" key="7">
    <source>
        <dbReference type="Proteomes" id="UP001066276"/>
    </source>
</evidence>
<keyword evidence="5" id="KW-0539">Nucleus</keyword>